<feature type="transmembrane region" description="Helical" evidence="1">
    <location>
        <begin position="747"/>
        <end position="767"/>
    </location>
</feature>
<feature type="signal peptide" evidence="2">
    <location>
        <begin position="1"/>
        <end position="17"/>
    </location>
</feature>
<feature type="chain" id="PRO_5034152265" description="F-box domain-containing protein" evidence="2">
    <location>
        <begin position="18"/>
        <end position="841"/>
    </location>
</feature>
<keyword evidence="1" id="KW-1133">Transmembrane helix</keyword>
<organism evidence="3 4">
    <name type="scientific">Mycena chlorophos</name>
    <name type="common">Agaric fungus</name>
    <name type="synonym">Agaricus chlorophos</name>
    <dbReference type="NCBI Taxonomy" id="658473"/>
    <lineage>
        <taxon>Eukaryota</taxon>
        <taxon>Fungi</taxon>
        <taxon>Dikarya</taxon>
        <taxon>Basidiomycota</taxon>
        <taxon>Agaricomycotina</taxon>
        <taxon>Agaricomycetes</taxon>
        <taxon>Agaricomycetidae</taxon>
        <taxon>Agaricales</taxon>
        <taxon>Marasmiineae</taxon>
        <taxon>Mycenaceae</taxon>
        <taxon>Mycena</taxon>
    </lineage>
</organism>
<evidence type="ECO:0000313" key="4">
    <source>
        <dbReference type="Proteomes" id="UP000613580"/>
    </source>
</evidence>
<keyword evidence="2" id="KW-0732">Signal</keyword>
<name>A0A8H6S9H8_MYCCL</name>
<keyword evidence="1" id="KW-0812">Transmembrane</keyword>
<comment type="caution">
    <text evidence="3">The sequence shown here is derived from an EMBL/GenBank/DDBJ whole genome shotgun (WGS) entry which is preliminary data.</text>
</comment>
<evidence type="ECO:0000313" key="3">
    <source>
        <dbReference type="EMBL" id="KAF7294252.1"/>
    </source>
</evidence>
<keyword evidence="1" id="KW-0472">Membrane</keyword>
<keyword evidence="4" id="KW-1185">Reference proteome</keyword>
<evidence type="ECO:0008006" key="5">
    <source>
        <dbReference type="Google" id="ProtNLM"/>
    </source>
</evidence>
<dbReference type="EMBL" id="JACAZE010000019">
    <property type="protein sequence ID" value="KAF7294252.1"/>
    <property type="molecule type" value="Genomic_DNA"/>
</dbReference>
<gene>
    <name evidence="3" type="ORF">HMN09_01153700</name>
</gene>
<proteinExistence type="predicted"/>
<dbReference type="Proteomes" id="UP000613580">
    <property type="component" value="Unassembled WGS sequence"/>
</dbReference>
<evidence type="ECO:0000256" key="1">
    <source>
        <dbReference type="SAM" id="Phobius"/>
    </source>
</evidence>
<feature type="transmembrane region" description="Helical" evidence="1">
    <location>
        <begin position="779"/>
        <end position="800"/>
    </location>
</feature>
<accession>A0A8H6S9H8</accession>
<sequence length="841" mass="96956">MWSWIAPSTLFTWLASRLTVRWLFQRRQPQKTLQPAVAFEDLGVDVLTLILSELRMNTRLEVSSLSRKLRMILSPTLFRAVRWAPLRRGFPPPALRPYIQMLVLAGDMAIIQTDQGRKTTTDLDHTAITAAFREGLPHLPLLTTLELTEPMDRGLWPELLEALSLSPTLERLFVDASWLSFKRQTPFQLRPTTTRLRMVTYPMTVSEPMARRGPRAMDIEGNNLRVVLEGCRATLENTVVPAELLFRAMDYSRQWSALRTIVIEGFWPYETEDPQDSRSPLLRSFEALPNLRSATLNICAAPKDPDDLAYIIGPHHAPPLYPDSFLRHLEFFQFSSLQIDERILFFLPRGLRTLTFGQYPLQLGDGTRNVQPVVLASSWLNMFTRVDFPDLEVLEIQYLVDELREVDAEHALLELIPRRFPRLRYVAITRFWVHDEPELADHWDPVPVFRTFLSHLPNLRFFQFNPDVPERYGSMPFNGPTPAFFEHIERLRILGEALFPSLHSVDRILELIPPSLQTLSLPAYSQSLDSDNVEQPLLSPSDFVLMFGRVVFPDLEVLEFQYAVDELAEADEEQNLLALLPGKFPNLRQLTITRIWVHKRGALDELWDPIPAYRTLLSKLPNLRMFRFNPDDPQRSGFTAFSTYGPPFFAVPERRNMPPAPAPSLSGRARFWFFKIWSFVLFEVILLHRTCRWADNFEHIMDALRLLRAMQEIARVCAQGDAEVAKSSCLHQIEAKWRRFLKSRIRWWKGLAALQIVLFSGFVMSIIQTARNDDPATRALSLISGVQLFVAIGLIIMVPAQFDKDTRKLHFAAHFQELHDRKRSFYAPTAPVLLVPMAAFV</sequence>
<evidence type="ECO:0000256" key="2">
    <source>
        <dbReference type="SAM" id="SignalP"/>
    </source>
</evidence>
<dbReference type="AlphaFoldDB" id="A0A8H6S9H8"/>
<protein>
    <recommendedName>
        <fullName evidence="5">F-box domain-containing protein</fullName>
    </recommendedName>
</protein>
<reference evidence="3" key="1">
    <citation type="submission" date="2020-05" db="EMBL/GenBank/DDBJ databases">
        <title>Mycena genomes resolve the evolution of fungal bioluminescence.</title>
        <authorList>
            <person name="Tsai I.J."/>
        </authorList>
    </citation>
    <scope>NUCLEOTIDE SEQUENCE</scope>
    <source>
        <strain evidence="3">110903Hualien_Pintung</strain>
    </source>
</reference>